<evidence type="ECO:0000313" key="10">
    <source>
        <dbReference type="EMBL" id="ASK39623.1"/>
    </source>
</evidence>
<dbReference type="Pfam" id="PF00237">
    <property type="entry name" value="Ribosomal_L22"/>
    <property type="match status" value="1"/>
</dbReference>
<gene>
    <name evidence="10" type="primary">rpl22</name>
    <name evidence="10" type="ORF">Rhodc_079</name>
</gene>
<dbReference type="AlphaFoldDB" id="A0A220T0I5"/>
<keyword evidence="3 10" id="KW-0934">Plastid</keyword>
<dbReference type="NCBIfam" id="TIGR01044">
    <property type="entry name" value="rplV_bact"/>
    <property type="match status" value="1"/>
</dbReference>
<proteinExistence type="inferred from homology"/>
<protein>
    <recommendedName>
        <fullName evidence="8">Large ribosomal subunit protein uL22c</fullName>
    </recommendedName>
</protein>
<name>A0A220T0I5_9RHOD</name>
<dbReference type="PANTHER" id="PTHR13501">
    <property type="entry name" value="CHLOROPLAST 50S RIBOSOMAL PROTEIN L22-RELATED"/>
    <property type="match status" value="1"/>
</dbReference>
<dbReference type="PANTHER" id="PTHR13501:SF10">
    <property type="entry name" value="LARGE RIBOSOMAL SUBUNIT PROTEIN UL22M"/>
    <property type="match status" value="1"/>
</dbReference>
<keyword evidence="7 9" id="KW-0687">Ribonucleoprotein</keyword>
<dbReference type="EMBL" id="KX284728">
    <property type="protein sequence ID" value="ASK39623.1"/>
    <property type="molecule type" value="Genomic_DNA"/>
</dbReference>
<sequence>MNPNNNIIEVKATAKYLRTSSVKVRRVLDQIRGRKYKEAMMILEFMPYRCCNYIYKILKSAASNANHNHNLQTNDLGISTQAYANEGPVMKRFQPRAQGRAYKILKPTCHISIYVGITN</sequence>
<comment type="similarity">
    <text evidence="2 9">Belongs to the universal ribosomal protein uL22 family.</text>
</comment>
<accession>A0A220T0I5</accession>
<dbReference type="InterPro" id="IPR047867">
    <property type="entry name" value="Ribosomal_uL22_bac/org-type"/>
</dbReference>
<dbReference type="GO" id="GO:0006412">
    <property type="term" value="P:translation"/>
    <property type="evidence" value="ECO:0007669"/>
    <property type="project" value="InterPro"/>
</dbReference>
<keyword evidence="6 9" id="KW-0689">Ribosomal protein</keyword>
<dbReference type="CDD" id="cd00336">
    <property type="entry name" value="Ribosomal_L22"/>
    <property type="match status" value="1"/>
</dbReference>
<dbReference type="InterPro" id="IPR018260">
    <property type="entry name" value="Ribosomal_uL22_CS"/>
</dbReference>
<dbReference type="GO" id="GO:0003735">
    <property type="term" value="F:structural constituent of ribosome"/>
    <property type="evidence" value="ECO:0007669"/>
    <property type="project" value="InterPro"/>
</dbReference>
<evidence type="ECO:0000256" key="1">
    <source>
        <dbReference type="ARBA" id="ARBA00004474"/>
    </source>
</evidence>
<dbReference type="GO" id="GO:0009536">
    <property type="term" value="C:plastid"/>
    <property type="evidence" value="ECO:0007669"/>
    <property type="project" value="UniProtKB-SubCell"/>
</dbReference>
<dbReference type="Gene3D" id="3.90.470.10">
    <property type="entry name" value="Ribosomal protein L22/L17"/>
    <property type="match status" value="1"/>
</dbReference>
<evidence type="ECO:0000256" key="6">
    <source>
        <dbReference type="ARBA" id="ARBA00022980"/>
    </source>
</evidence>
<evidence type="ECO:0000256" key="5">
    <source>
        <dbReference type="ARBA" id="ARBA00022884"/>
    </source>
</evidence>
<dbReference type="InterPro" id="IPR036394">
    <property type="entry name" value="Ribosomal_uL22_sf"/>
</dbReference>
<reference evidence="10" key="2">
    <citation type="submission" date="2017-07" db="EMBL/GenBank/DDBJ databases">
        <authorList>
            <person name="Sun Z.S."/>
            <person name="Albrecht U."/>
            <person name="Echele G."/>
            <person name="Lee C.C."/>
        </authorList>
    </citation>
    <scope>NUCLEOTIDE SEQUENCE</scope>
</reference>
<evidence type="ECO:0000256" key="2">
    <source>
        <dbReference type="ARBA" id="ARBA00009451"/>
    </source>
</evidence>
<evidence type="ECO:0000256" key="9">
    <source>
        <dbReference type="RuleBase" id="RU004005"/>
    </source>
</evidence>
<dbReference type="InterPro" id="IPR001063">
    <property type="entry name" value="Ribosomal_uL22"/>
</dbReference>
<evidence type="ECO:0000256" key="4">
    <source>
        <dbReference type="ARBA" id="ARBA00022730"/>
    </source>
</evidence>
<organism evidence="10">
    <name type="scientific">Rhodochaete parvula</name>
    <dbReference type="NCBI Taxonomy" id="110510"/>
    <lineage>
        <taxon>Eukaryota</taxon>
        <taxon>Rhodophyta</taxon>
        <taxon>Compsopogonophyceae</taxon>
        <taxon>Rhodochaetales</taxon>
        <taxon>Rhodochaetaceae</taxon>
        <taxon>Rhodochaete</taxon>
    </lineage>
</organism>
<dbReference type="GO" id="GO:0015934">
    <property type="term" value="C:large ribosomal subunit"/>
    <property type="evidence" value="ECO:0007669"/>
    <property type="project" value="InterPro"/>
</dbReference>
<geneLocation type="plastid" evidence="10"/>
<evidence type="ECO:0000256" key="8">
    <source>
        <dbReference type="ARBA" id="ARBA00035285"/>
    </source>
</evidence>
<keyword evidence="4" id="KW-0699">rRNA-binding</keyword>
<dbReference type="SUPFAM" id="SSF54843">
    <property type="entry name" value="Ribosomal protein L22"/>
    <property type="match status" value="1"/>
</dbReference>
<evidence type="ECO:0000256" key="7">
    <source>
        <dbReference type="ARBA" id="ARBA00023274"/>
    </source>
</evidence>
<dbReference type="InterPro" id="IPR005727">
    <property type="entry name" value="Ribosomal_uL22_bac/chlpt-type"/>
</dbReference>
<dbReference type="HAMAP" id="MF_01331_B">
    <property type="entry name" value="Ribosomal_uL22_B"/>
    <property type="match status" value="1"/>
</dbReference>
<dbReference type="PROSITE" id="PS00464">
    <property type="entry name" value="RIBOSOMAL_L22"/>
    <property type="match status" value="1"/>
</dbReference>
<evidence type="ECO:0000256" key="3">
    <source>
        <dbReference type="ARBA" id="ARBA00022640"/>
    </source>
</evidence>
<dbReference type="GO" id="GO:0019843">
    <property type="term" value="F:rRNA binding"/>
    <property type="evidence" value="ECO:0007669"/>
    <property type="project" value="UniProtKB-KW"/>
</dbReference>
<comment type="subcellular location">
    <subcellularLocation>
        <location evidence="1">Plastid</location>
    </subcellularLocation>
</comment>
<keyword evidence="5" id="KW-0694">RNA-binding</keyword>
<reference evidence="10" key="1">
    <citation type="journal article" date="2016" name="BMC Biol.">
        <title>Parallel evolution of highly conserved plastid genome architecture in red seaweeds and seed plants.</title>
        <authorList>
            <person name="Lee J."/>
            <person name="Cho C.H."/>
            <person name="Park S.I."/>
            <person name="Choi J.W."/>
            <person name="Song H.S."/>
            <person name="West J.A."/>
            <person name="Bhattacharya D."/>
            <person name="Yoon H.S."/>
        </authorList>
    </citation>
    <scope>NUCLEOTIDE SEQUENCE</scope>
</reference>